<dbReference type="AlphaFoldDB" id="A0A6A4QMQ5"/>
<evidence type="ECO:0000313" key="1">
    <source>
        <dbReference type="EMBL" id="KAE9614737.1"/>
    </source>
</evidence>
<reference evidence="2" key="1">
    <citation type="journal article" date="2020" name="Nat. Commun.">
        <title>Genome sequence of the cluster root forming white lupin.</title>
        <authorList>
            <person name="Hufnagel B."/>
            <person name="Marques A."/>
            <person name="Soriano A."/>
            <person name="Marques L."/>
            <person name="Divol F."/>
            <person name="Doumas P."/>
            <person name="Sallet E."/>
            <person name="Mancinotti D."/>
            <person name="Carrere S."/>
            <person name="Marande W."/>
            <person name="Arribat S."/>
            <person name="Keller J."/>
            <person name="Huneau C."/>
            <person name="Blein T."/>
            <person name="Aime D."/>
            <person name="Laguerre M."/>
            <person name="Taylor J."/>
            <person name="Schubert V."/>
            <person name="Nelson M."/>
            <person name="Geu-Flores F."/>
            <person name="Crespi M."/>
            <person name="Gallardo-Guerrero K."/>
            <person name="Delaux P.-M."/>
            <person name="Salse J."/>
            <person name="Berges H."/>
            <person name="Guyot R."/>
            <person name="Gouzy J."/>
            <person name="Peret B."/>
        </authorList>
    </citation>
    <scope>NUCLEOTIDE SEQUENCE [LARGE SCALE GENOMIC DNA]</scope>
    <source>
        <strain evidence="2">cv. Amiga</strain>
    </source>
</reference>
<proteinExistence type="predicted"/>
<dbReference type="Proteomes" id="UP000447434">
    <property type="component" value="Chromosome 4"/>
</dbReference>
<dbReference type="EMBL" id="WOCE01000004">
    <property type="protein sequence ID" value="KAE9614737.1"/>
    <property type="molecule type" value="Genomic_DNA"/>
</dbReference>
<organism evidence="1 2">
    <name type="scientific">Lupinus albus</name>
    <name type="common">White lupine</name>
    <name type="synonym">Lupinus termis</name>
    <dbReference type="NCBI Taxonomy" id="3870"/>
    <lineage>
        <taxon>Eukaryota</taxon>
        <taxon>Viridiplantae</taxon>
        <taxon>Streptophyta</taxon>
        <taxon>Embryophyta</taxon>
        <taxon>Tracheophyta</taxon>
        <taxon>Spermatophyta</taxon>
        <taxon>Magnoliopsida</taxon>
        <taxon>eudicotyledons</taxon>
        <taxon>Gunneridae</taxon>
        <taxon>Pentapetalae</taxon>
        <taxon>rosids</taxon>
        <taxon>fabids</taxon>
        <taxon>Fabales</taxon>
        <taxon>Fabaceae</taxon>
        <taxon>Papilionoideae</taxon>
        <taxon>50 kb inversion clade</taxon>
        <taxon>genistoids sensu lato</taxon>
        <taxon>core genistoids</taxon>
        <taxon>Genisteae</taxon>
        <taxon>Lupinus</taxon>
    </lineage>
</organism>
<accession>A0A6A4QMQ5</accession>
<comment type="caution">
    <text evidence="1">The sequence shown here is derived from an EMBL/GenBank/DDBJ whole genome shotgun (WGS) entry which is preliminary data.</text>
</comment>
<gene>
    <name evidence="1" type="ORF">Lalb_Chr04g0247861</name>
</gene>
<keyword evidence="2" id="KW-1185">Reference proteome</keyword>
<evidence type="ECO:0000313" key="2">
    <source>
        <dbReference type="Proteomes" id="UP000447434"/>
    </source>
</evidence>
<protein>
    <submittedName>
        <fullName evidence="1">Uncharacterized protein</fullName>
    </submittedName>
</protein>
<name>A0A6A4QMQ5_LUPAL</name>
<sequence length="56" mass="6460">MYINLMLLTEEREHNPGMAKESLPLLGVCSLFFCHHHTDACIASYLDKYYVLSLKV</sequence>